<dbReference type="InterPro" id="IPR055414">
    <property type="entry name" value="LRR_R13L4/SHOC2-like"/>
</dbReference>
<keyword evidence="5" id="KW-0611">Plant defense</keyword>
<proteinExistence type="inferred from homology"/>
<accession>A0AAW2PPE2</accession>
<dbReference type="GO" id="GO:0043531">
    <property type="term" value="F:ADP binding"/>
    <property type="evidence" value="ECO:0007669"/>
    <property type="project" value="InterPro"/>
</dbReference>
<evidence type="ECO:0000259" key="7">
    <source>
        <dbReference type="Pfam" id="PF00931"/>
    </source>
</evidence>
<dbReference type="GO" id="GO:0051707">
    <property type="term" value="P:response to other organism"/>
    <property type="evidence" value="ECO:0007669"/>
    <property type="project" value="UniProtKB-ARBA"/>
</dbReference>
<dbReference type="Pfam" id="PF18052">
    <property type="entry name" value="Rx_N"/>
    <property type="match status" value="1"/>
</dbReference>
<organism evidence="12">
    <name type="scientific">Sesamum calycinum</name>
    <dbReference type="NCBI Taxonomy" id="2727403"/>
    <lineage>
        <taxon>Eukaryota</taxon>
        <taxon>Viridiplantae</taxon>
        <taxon>Streptophyta</taxon>
        <taxon>Embryophyta</taxon>
        <taxon>Tracheophyta</taxon>
        <taxon>Spermatophyta</taxon>
        <taxon>Magnoliopsida</taxon>
        <taxon>eudicotyledons</taxon>
        <taxon>Gunneridae</taxon>
        <taxon>Pentapetalae</taxon>
        <taxon>asterids</taxon>
        <taxon>lamiids</taxon>
        <taxon>Lamiales</taxon>
        <taxon>Pedaliaceae</taxon>
        <taxon>Sesamum</taxon>
    </lineage>
</organism>
<feature type="domain" description="R13L1/DRL21-like LRR repeat region" evidence="11">
    <location>
        <begin position="683"/>
        <end position="731"/>
    </location>
</feature>
<reference evidence="12" key="2">
    <citation type="journal article" date="2024" name="Plant">
        <title>Genomic evolution and insights into agronomic trait innovations of Sesamum species.</title>
        <authorList>
            <person name="Miao H."/>
            <person name="Wang L."/>
            <person name="Qu L."/>
            <person name="Liu H."/>
            <person name="Sun Y."/>
            <person name="Le M."/>
            <person name="Wang Q."/>
            <person name="Wei S."/>
            <person name="Zheng Y."/>
            <person name="Lin W."/>
            <person name="Duan Y."/>
            <person name="Cao H."/>
            <person name="Xiong S."/>
            <person name="Wang X."/>
            <person name="Wei L."/>
            <person name="Li C."/>
            <person name="Ma Q."/>
            <person name="Ju M."/>
            <person name="Zhao R."/>
            <person name="Li G."/>
            <person name="Mu C."/>
            <person name="Tian Q."/>
            <person name="Mei H."/>
            <person name="Zhang T."/>
            <person name="Gao T."/>
            <person name="Zhang H."/>
        </authorList>
    </citation>
    <scope>NUCLEOTIDE SEQUENCE</scope>
    <source>
        <strain evidence="12">KEN8</strain>
    </source>
</reference>
<dbReference type="InterPro" id="IPR032675">
    <property type="entry name" value="LRR_dom_sf"/>
</dbReference>
<evidence type="ECO:0000259" key="9">
    <source>
        <dbReference type="Pfam" id="PF23559"/>
    </source>
</evidence>
<evidence type="ECO:0000259" key="10">
    <source>
        <dbReference type="Pfam" id="PF23598"/>
    </source>
</evidence>
<comment type="similarity">
    <text evidence="1">Belongs to the disease resistance NB-LRR family.</text>
</comment>
<evidence type="ECO:0000256" key="2">
    <source>
        <dbReference type="ARBA" id="ARBA00022614"/>
    </source>
</evidence>
<keyword evidence="4" id="KW-0547">Nucleotide-binding</keyword>
<feature type="domain" description="R13L1/DRL21-like LRR repeat region" evidence="11">
    <location>
        <begin position="1092"/>
        <end position="1155"/>
    </location>
</feature>
<evidence type="ECO:0000313" key="12">
    <source>
        <dbReference type="EMBL" id="KAL0356980.1"/>
    </source>
</evidence>
<name>A0AAW2PPE2_9LAMI</name>
<evidence type="ECO:0000256" key="3">
    <source>
        <dbReference type="ARBA" id="ARBA00022737"/>
    </source>
</evidence>
<keyword evidence="2" id="KW-0433">Leucine-rich repeat</keyword>
<evidence type="ECO:0000259" key="11">
    <source>
        <dbReference type="Pfam" id="PF25019"/>
    </source>
</evidence>
<dbReference type="InterPro" id="IPR027417">
    <property type="entry name" value="P-loop_NTPase"/>
</dbReference>
<dbReference type="Gene3D" id="3.40.50.300">
    <property type="entry name" value="P-loop containing nucleotide triphosphate hydrolases"/>
    <property type="match status" value="1"/>
</dbReference>
<dbReference type="Gene3D" id="3.80.10.10">
    <property type="entry name" value="Ribonuclease Inhibitor"/>
    <property type="match status" value="4"/>
</dbReference>
<protein>
    <submittedName>
        <fullName evidence="12">Disease resistance protein RGA1</fullName>
    </submittedName>
</protein>
<feature type="domain" description="R13L1/DRL21-like LRR repeat region" evidence="11">
    <location>
        <begin position="776"/>
        <end position="838"/>
    </location>
</feature>
<dbReference type="InterPro" id="IPR002182">
    <property type="entry name" value="NB-ARC"/>
</dbReference>
<dbReference type="Pfam" id="PF23598">
    <property type="entry name" value="LRR_14"/>
    <property type="match status" value="1"/>
</dbReference>
<feature type="domain" description="NB-ARC" evidence="7">
    <location>
        <begin position="149"/>
        <end position="321"/>
    </location>
</feature>
<dbReference type="Gene3D" id="1.10.8.430">
    <property type="entry name" value="Helical domain of apoptotic protease-activating factors"/>
    <property type="match status" value="1"/>
</dbReference>
<dbReference type="GO" id="GO:0005524">
    <property type="term" value="F:ATP binding"/>
    <property type="evidence" value="ECO:0007669"/>
    <property type="project" value="UniProtKB-KW"/>
</dbReference>
<dbReference type="AlphaFoldDB" id="A0AAW2PPE2"/>
<dbReference type="InterPro" id="IPR058922">
    <property type="entry name" value="WHD_DRP"/>
</dbReference>
<dbReference type="PANTHER" id="PTHR36766:SF48">
    <property type="entry name" value="DISEASE RESISTANCE PROTEIN RGA3"/>
    <property type="match status" value="1"/>
</dbReference>
<evidence type="ECO:0000256" key="5">
    <source>
        <dbReference type="ARBA" id="ARBA00022821"/>
    </source>
</evidence>
<dbReference type="Gene3D" id="1.20.5.4130">
    <property type="match status" value="1"/>
</dbReference>
<dbReference type="PRINTS" id="PR00364">
    <property type="entry name" value="DISEASERSIST"/>
</dbReference>
<gene>
    <name evidence="12" type="ORF">Scaly_1383700</name>
</gene>
<dbReference type="InterPro" id="IPR042197">
    <property type="entry name" value="Apaf_helical"/>
</dbReference>
<keyword evidence="3" id="KW-0677">Repeat</keyword>
<evidence type="ECO:0000256" key="1">
    <source>
        <dbReference type="ARBA" id="ARBA00008894"/>
    </source>
</evidence>
<dbReference type="SUPFAM" id="SSF52540">
    <property type="entry name" value="P-loop containing nucleoside triphosphate hydrolases"/>
    <property type="match status" value="1"/>
</dbReference>
<evidence type="ECO:0000256" key="6">
    <source>
        <dbReference type="ARBA" id="ARBA00022840"/>
    </source>
</evidence>
<feature type="domain" description="Disease resistance R13L4/SHOC-2-like LRR" evidence="10">
    <location>
        <begin position="527"/>
        <end position="653"/>
    </location>
</feature>
<dbReference type="Pfam" id="PF25019">
    <property type="entry name" value="LRR_R13L1-DRL21"/>
    <property type="match status" value="3"/>
</dbReference>
<dbReference type="SUPFAM" id="SSF52058">
    <property type="entry name" value="L domain-like"/>
    <property type="match status" value="2"/>
</dbReference>
<dbReference type="GO" id="GO:0006952">
    <property type="term" value="P:defense response"/>
    <property type="evidence" value="ECO:0007669"/>
    <property type="project" value="UniProtKB-KW"/>
</dbReference>
<dbReference type="EMBL" id="JACGWM010000008">
    <property type="protein sequence ID" value="KAL0356980.1"/>
    <property type="molecule type" value="Genomic_DNA"/>
</dbReference>
<evidence type="ECO:0000259" key="8">
    <source>
        <dbReference type="Pfam" id="PF18052"/>
    </source>
</evidence>
<dbReference type="Pfam" id="PF00931">
    <property type="entry name" value="NB-ARC"/>
    <property type="match status" value="1"/>
</dbReference>
<comment type="caution">
    <text evidence="12">The sequence shown here is derived from an EMBL/GenBank/DDBJ whole genome shotgun (WGS) entry which is preliminary data.</text>
</comment>
<dbReference type="Gene3D" id="1.10.10.10">
    <property type="entry name" value="Winged helix-like DNA-binding domain superfamily/Winged helix DNA-binding domain"/>
    <property type="match status" value="1"/>
</dbReference>
<dbReference type="InterPro" id="IPR041118">
    <property type="entry name" value="Rx_N"/>
</dbReference>
<dbReference type="FunFam" id="3.40.50.300:FF:001091">
    <property type="entry name" value="Probable disease resistance protein At1g61300"/>
    <property type="match status" value="1"/>
</dbReference>
<reference evidence="12" key="1">
    <citation type="submission" date="2020-06" db="EMBL/GenBank/DDBJ databases">
        <authorList>
            <person name="Li T."/>
            <person name="Hu X."/>
            <person name="Zhang T."/>
            <person name="Song X."/>
            <person name="Zhang H."/>
            <person name="Dai N."/>
            <person name="Sheng W."/>
            <person name="Hou X."/>
            <person name="Wei L."/>
        </authorList>
    </citation>
    <scope>NUCLEOTIDE SEQUENCE</scope>
    <source>
        <strain evidence="12">KEN8</strain>
        <tissue evidence="12">Leaf</tissue>
    </source>
</reference>
<feature type="domain" description="Disease resistance N-terminal" evidence="8">
    <location>
        <begin position="10"/>
        <end position="91"/>
    </location>
</feature>
<dbReference type="InterPro" id="IPR036388">
    <property type="entry name" value="WH-like_DNA-bd_sf"/>
</dbReference>
<dbReference type="PANTHER" id="PTHR36766">
    <property type="entry name" value="PLANT BROAD-SPECTRUM MILDEW RESISTANCE PROTEIN RPW8"/>
    <property type="match status" value="1"/>
</dbReference>
<dbReference type="Pfam" id="PF23559">
    <property type="entry name" value="WHD_DRP"/>
    <property type="match status" value="1"/>
</dbReference>
<keyword evidence="6" id="KW-0067">ATP-binding</keyword>
<sequence>MAEIILTPLLQVIFEKLANPVLQKFADYWELEERFKKLQRILPIAQAVIQDAEARQTTDKAVRIWLTQLKDAAYKAEDLLEEFMYVHNSKLSKQYNLNFTKSRNILDDLQKTAVEGLNLRLLESKIVDEQFDMRETSSFVIGSEVYGREEEKKKILEMLLMPSGESTREHATVISIVGIPGIGKSTLAQMVYNDDLVKKCFDARIWVFVSHGFNVKRIIKAAIESVTGNQCNLTELDALQSKLWNVLQNKKYLLVLDDVWNQDQEEWDKLRLLFSAGVDGSRVLVTTRCQKVAMLIDSSAAYHLKRLCEEDSWALFKKRAFFHQGEEENNQRLLAVGKEIVRKCEGVPLAAKVLGGLMNFKREERDWLHVQHSELWDIGVYRKGIFPAMILSYLHLPLHLKHCFAFCSIFPKDYEVRREKLIHMWMAQGFILSDGGSRSLEDIGDEYFSELVWMCVFEEVNDCGGGSTGGYKMNKVFHSLARFITENELLVLEKGLGRRNLGQVRHASIVSHHGSSLVPEALHQAKHLRTLLVFSEGGIPTVPSHILSSFVYLRTLNLSGCLVNLPESIGAISFLKYLDLSHSHFPELPSTISSLCSLQVLNLFACYNLKRLPPMGKITGLSHLNISGCEALAEMPNGIKDLVHLQTLPIYIVPVNLRLMKSYNLLRKDYHKFARKQYPFGSISDLKHLNLRGELKIKCLDRLIDVEEARAANLMNKECLESLGLCWGHTGADFIMNPDLEASAARFQERKPPIPGPSEDPEPPIPTVPYLGFAWEVLECLQPHKNLKKLFIVGYPGIRFSQWTLPNLIELVLLNCQGCFQLPVLGHLPLLRSLRMEGLSSITHIGQEIYGDDVEVSFPSLQELSVRDFPLLQQWARLDGKETFPRLRKLILNNCPHLISVPHFTSLEHLELRHCTSTVLKCMEHLTLLSTLAIEGFNELLCLPGEFIRNNQLLKSVRIHSCPKLHSLTSEFGGLTSLTLLSIRWCEDLPLLSKELENLVALEVLEISDCHSVTALPGNVMEGLKSLQDLSIENCGALASISFGLQQLSALKHLTIMYCPSLAALPDHLENLPSLVSLAIISCPMIEFLPEGIKHVTTLRSLEIRSCPGLEDLPEWLDSLTSLRAFAISDCRNLKSLPVALRRLTKLQHLTIQDCPDLQRRCQQDRGEDWWKIAHVPRRHVFSSESLN</sequence>
<dbReference type="InterPro" id="IPR056789">
    <property type="entry name" value="LRR_R13L1-DRL21"/>
</dbReference>
<evidence type="ECO:0000256" key="4">
    <source>
        <dbReference type="ARBA" id="ARBA00022741"/>
    </source>
</evidence>
<feature type="domain" description="Disease resistance protein winged helix" evidence="9">
    <location>
        <begin position="409"/>
        <end position="481"/>
    </location>
</feature>